<name>A0A9N7MML1_STRHE</name>
<sequence length="404" mass="46551">FEQFEREQEEEYERQSQASNQHDRPRIEKPRLVLSTFNGENPDAWLNQAAQYFDINEMPWYERVKYAAYYLDGEANVWWKWLVSNYQGNPLHIRWEEFERELLARFGSSDYHSYDEALSHIKQTGSLRDYMKEFEGLACRVRNCPSSALIRTFIGGLKFDLAAEVRLEQPDTMHNAMKVARRREDHLVATRRGWADVRYADTRRTGLNQATAGAWPSVNNRPVGSIVRRLSPEEVKRRREKGLCFKCEEKFTPGHQCKQAFVIEVANPDEEGSEDEEEPHQDIIVEGPDEEAKISMHATAGIRGPRTMRLQAWVKDRKVVVLVDNGSSHNFINADLSQKLNLPTTNIEPFKVRVANGERLQCTKSFRKVPIRFSGVTVKADLYALPLVGPDVVLGVQWLEGLGK</sequence>
<dbReference type="AlphaFoldDB" id="A0A9N7MML1"/>
<dbReference type="PANTHER" id="PTHR15503:SF22">
    <property type="entry name" value="TRANSPOSON TY3-I GAG POLYPROTEIN"/>
    <property type="match status" value="1"/>
</dbReference>
<comment type="caution">
    <text evidence="3">The sequence shown here is derived from an EMBL/GenBank/DDBJ whole genome shotgun (WGS) entry which is preliminary data.</text>
</comment>
<proteinExistence type="predicted"/>
<evidence type="ECO:0000313" key="3">
    <source>
        <dbReference type="EMBL" id="CAA0811034.1"/>
    </source>
</evidence>
<dbReference type="EMBL" id="CACSLK010007779">
    <property type="protein sequence ID" value="CAA0811034.1"/>
    <property type="molecule type" value="Genomic_DNA"/>
</dbReference>
<evidence type="ECO:0000259" key="2">
    <source>
        <dbReference type="Pfam" id="PF03732"/>
    </source>
</evidence>
<evidence type="ECO:0000313" key="4">
    <source>
        <dbReference type="Proteomes" id="UP001153555"/>
    </source>
</evidence>
<dbReference type="Pfam" id="PF03732">
    <property type="entry name" value="Retrotrans_gag"/>
    <property type="match status" value="1"/>
</dbReference>
<protein>
    <recommendedName>
        <fullName evidence="2">Retrotransposon gag domain-containing protein</fullName>
    </recommendedName>
</protein>
<dbReference type="InterPro" id="IPR005162">
    <property type="entry name" value="Retrotrans_gag_dom"/>
</dbReference>
<feature type="region of interest" description="Disordered" evidence="1">
    <location>
        <begin position="1"/>
        <end position="25"/>
    </location>
</feature>
<evidence type="ECO:0000256" key="1">
    <source>
        <dbReference type="SAM" id="MobiDB-lite"/>
    </source>
</evidence>
<keyword evidence="4" id="KW-1185">Reference proteome</keyword>
<dbReference type="InterPro" id="IPR021109">
    <property type="entry name" value="Peptidase_aspartic_dom_sf"/>
</dbReference>
<dbReference type="PANTHER" id="PTHR15503">
    <property type="entry name" value="LDOC1 RELATED"/>
    <property type="match status" value="1"/>
</dbReference>
<dbReference type="Gene3D" id="2.40.70.10">
    <property type="entry name" value="Acid Proteases"/>
    <property type="match status" value="1"/>
</dbReference>
<organism evidence="3 4">
    <name type="scientific">Striga hermonthica</name>
    <name type="common">Purple witchweed</name>
    <name type="synonym">Buchnera hermonthica</name>
    <dbReference type="NCBI Taxonomy" id="68872"/>
    <lineage>
        <taxon>Eukaryota</taxon>
        <taxon>Viridiplantae</taxon>
        <taxon>Streptophyta</taxon>
        <taxon>Embryophyta</taxon>
        <taxon>Tracheophyta</taxon>
        <taxon>Spermatophyta</taxon>
        <taxon>Magnoliopsida</taxon>
        <taxon>eudicotyledons</taxon>
        <taxon>Gunneridae</taxon>
        <taxon>Pentapetalae</taxon>
        <taxon>asterids</taxon>
        <taxon>lamiids</taxon>
        <taxon>Lamiales</taxon>
        <taxon>Orobanchaceae</taxon>
        <taxon>Buchnereae</taxon>
        <taxon>Striga</taxon>
    </lineage>
</organism>
<feature type="non-terminal residue" evidence="3">
    <location>
        <position position="1"/>
    </location>
</feature>
<reference evidence="3" key="1">
    <citation type="submission" date="2019-12" db="EMBL/GenBank/DDBJ databases">
        <authorList>
            <person name="Scholes J."/>
        </authorList>
    </citation>
    <scope>NUCLEOTIDE SEQUENCE</scope>
</reference>
<dbReference type="SUPFAM" id="SSF50630">
    <property type="entry name" value="Acid proteases"/>
    <property type="match status" value="1"/>
</dbReference>
<feature type="non-terminal residue" evidence="3">
    <location>
        <position position="404"/>
    </location>
</feature>
<dbReference type="InterPro" id="IPR032567">
    <property type="entry name" value="RTL1-rel"/>
</dbReference>
<dbReference type="OrthoDB" id="1002571at2759"/>
<dbReference type="Pfam" id="PF08284">
    <property type="entry name" value="RVP_2"/>
    <property type="match status" value="1"/>
</dbReference>
<dbReference type="Proteomes" id="UP001153555">
    <property type="component" value="Unassembled WGS sequence"/>
</dbReference>
<feature type="domain" description="Retrotransposon gag" evidence="2">
    <location>
        <begin position="65"/>
        <end position="158"/>
    </location>
</feature>
<gene>
    <name evidence="3" type="ORF">SHERM_00060</name>
</gene>
<dbReference type="CDD" id="cd00303">
    <property type="entry name" value="retropepsin_like"/>
    <property type="match status" value="1"/>
</dbReference>
<accession>A0A9N7MML1</accession>